<feature type="compositionally biased region" description="Low complexity" evidence="1">
    <location>
        <begin position="1"/>
        <end position="21"/>
    </location>
</feature>
<gene>
    <name evidence="2" type="ORF">N7498_007557</name>
</gene>
<proteinExistence type="predicted"/>
<dbReference type="EMBL" id="JAPQKR010000014">
    <property type="protein sequence ID" value="KAJ5198440.1"/>
    <property type="molecule type" value="Genomic_DNA"/>
</dbReference>
<sequence>MSSSPAKSTLKSASKADSKSSLQTNLQETGKTVDDAIKVLKPAELRILLIGQLYTDQAIRVDYAKLASKLGYTPGRARTVWNNARRKLTDSLDAIEGASPSPNKIRRAGRKKAKTPTPSDEEEKVAVDDDEAEDDNSD</sequence>
<evidence type="ECO:0000313" key="3">
    <source>
        <dbReference type="Proteomes" id="UP001150904"/>
    </source>
</evidence>
<feature type="compositionally biased region" description="Acidic residues" evidence="1">
    <location>
        <begin position="119"/>
        <end position="138"/>
    </location>
</feature>
<feature type="compositionally biased region" description="Basic residues" evidence="1">
    <location>
        <begin position="104"/>
        <end position="114"/>
    </location>
</feature>
<dbReference type="GeneID" id="83181920"/>
<dbReference type="AlphaFoldDB" id="A0A9W9JK52"/>
<keyword evidence="3" id="KW-1185">Reference proteome</keyword>
<dbReference type="Proteomes" id="UP001150904">
    <property type="component" value="Unassembled WGS sequence"/>
</dbReference>
<accession>A0A9W9JK52</accession>
<evidence type="ECO:0000256" key="1">
    <source>
        <dbReference type="SAM" id="MobiDB-lite"/>
    </source>
</evidence>
<organism evidence="2 3">
    <name type="scientific">Penicillium cinerascens</name>
    <dbReference type="NCBI Taxonomy" id="70096"/>
    <lineage>
        <taxon>Eukaryota</taxon>
        <taxon>Fungi</taxon>
        <taxon>Dikarya</taxon>
        <taxon>Ascomycota</taxon>
        <taxon>Pezizomycotina</taxon>
        <taxon>Eurotiomycetes</taxon>
        <taxon>Eurotiomycetidae</taxon>
        <taxon>Eurotiales</taxon>
        <taxon>Aspergillaceae</taxon>
        <taxon>Penicillium</taxon>
    </lineage>
</organism>
<dbReference type="RefSeq" id="XP_058306868.1">
    <property type="nucleotide sequence ID" value="XM_058454619.1"/>
</dbReference>
<protein>
    <submittedName>
        <fullName evidence="2">Uncharacterized protein</fullName>
    </submittedName>
</protein>
<feature type="region of interest" description="Disordered" evidence="1">
    <location>
        <begin position="1"/>
        <end position="34"/>
    </location>
</feature>
<reference evidence="2" key="1">
    <citation type="submission" date="2022-12" db="EMBL/GenBank/DDBJ databases">
        <authorList>
            <person name="Petersen C."/>
        </authorList>
    </citation>
    <scope>NUCLEOTIDE SEQUENCE</scope>
    <source>
        <strain evidence="2">IBT 15544</strain>
    </source>
</reference>
<comment type="caution">
    <text evidence="2">The sequence shown here is derived from an EMBL/GenBank/DDBJ whole genome shotgun (WGS) entry which is preliminary data.</text>
</comment>
<name>A0A9W9JK52_9EURO</name>
<evidence type="ECO:0000313" key="2">
    <source>
        <dbReference type="EMBL" id="KAJ5198440.1"/>
    </source>
</evidence>
<feature type="region of interest" description="Disordered" evidence="1">
    <location>
        <begin position="90"/>
        <end position="138"/>
    </location>
</feature>
<dbReference type="OrthoDB" id="5403747at2759"/>
<reference evidence="2" key="2">
    <citation type="journal article" date="2023" name="IMA Fungus">
        <title>Comparative genomic study of the Penicillium genus elucidates a diverse pangenome and 15 lateral gene transfer events.</title>
        <authorList>
            <person name="Petersen C."/>
            <person name="Sorensen T."/>
            <person name="Nielsen M.R."/>
            <person name="Sondergaard T.E."/>
            <person name="Sorensen J.L."/>
            <person name="Fitzpatrick D.A."/>
            <person name="Frisvad J.C."/>
            <person name="Nielsen K.L."/>
        </authorList>
    </citation>
    <scope>NUCLEOTIDE SEQUENCE</scope>
    <source>
        <strain evidence="2">IBT 15544</strain>
    </source>
</reference>